<dbReference type="GO" id="GO:0005737">
    <property type="term" value="C:cytoplasm"/>
    <property type="evidence" value="ECO:0000318"/>
    <property type="project" value="GO_Central"/>
</dbReference>
<dbReference type="Pfam" id="PF02230">
    <property type="entry name" value="Abhydrolase_2"/>
    <property type="match status" value="1"/>
</dbReference>
<reference evidence="4 5" key="1">
    <citation type="journal article" date="2004" name="Science">
        <title>The genome of the diatom Thalassiosira pseudonana: ecology, evolution, and metabolism.</title>
        <authorList>
            <person name="Armbrust E.V."/>
            <person name="Berges J.A."/>
            <person name="Bowler C."/>
            <person name="Green B.R."/>
            <person name="Martinez D."/>
            <person name="Putnam N.H."/>
            <person name="Zhou S."/>
            <person name="Allen A.E."/>
            <person name="Apt K.E."/>
            <person name="Bechner M."/>
            <person name="Brzezinski M.A."/>
            <person name="Chaal B.K."/>
            <person name="Chiovitti A."/>
            <person name="Davis A.K."/>
            <person name="Demarest M.S."/>
            <person name="Detter J.C."/>
            <person name="Glavina T."/>
            <person name="Goodstein D."/>
            <person name="Hadi M.Z."/>
            <person name="Hellsten U."/>
            <person name="Hildebrand M."/>
            <person name="Jenkins B.D."/>
            <person name="Jurka J."/>
            <person name="Kapitonov V.V."/>
            <person name="Kroger N."/>
            <person name="Lau W.W."/>
            <person name="Lane T.W."/>
            <person name="Larimer F.W."/>
            <person name="Lippmeier J.C."/>
            <person name="Lucas S."/>
            <person name="Medina M."/>
            <person name="Montsant A."/>
            <person name="Obornik M."/>
            <person name="Parker M.S."/>
            <person name="Palenik B."/>
            <person name="Pazour G.J."/>
            <person name="Richardson P.M."/>
            <person name="Rynearson T.A."/>
            <person name="Saito M.A."/>
            <person name="Schwartz D.C."/>
            <person name="Thamatrakoln K."/>
            <person name="Valentin K."/>
            <person name="Vardi A."/>
            <person name="Wilkerson F.P."/>
            <person name="Rokhsar D.S."/>
        </authorList>
    </citation>
    <scope>NUCLEOTIDE SEQUENCE [LARGE SCALE GENOMIC DNA]</scope>
    <source>
        <strain evidence="4 5">CCMP1335</strain>
    </source>
</reference>
<evidence type="ECO:0000259" key="3">
    <source>
        <dbReference type="Pfam" id="PF02230"/>
    </source>
</evidence>
<dbReference type="HOGENOM" id="CLU_1942292_0_0_1"/>
<gene>
    <name evidence="4" type="ORF">THAPSDRAFT_34746</name>
</gene>
<dbReference type="PaxDb" id="35128-Thaps34746"/>
<dbReference type="InterPro" id="IPR050565">
    <property type="entry name" value="LYPA1-2/EST-like"/>
</dbReference>
<accession>B8C5J0</accession>
<evidence type="ECO:0000313" key="5">
    <source>
        <dbReference type="Proteomes" id="UP000001449"/>
    </source>
</evidence>
<dbReference type="EMBL" id="CM000643">
    <property type="protein sequence ID" value="EED91516.1"/>
    <property type="molecule type" value="Genomic_DNA"/>
</dbReference>
<organism evidence="4 5">
    <name type="scientific">Thalassiosira pseudonana</name>
    <name type="common">Marine diatom</name>
    <name type="synonym">Cyclotella nana</name>
    <dbReference type="NCBI Taxonomy" id="35128"/>
    <lineage>
        <taxon>Eukaryota</taxon>
        <taxon>Sar</taxon>
        <taxon>Stramenopiles</taxon>
        <taxon>Ochrophyta</taxon>
        <taxon>Bacillariophyta</taxon>
        <taxon>Coscinodiscophyceae</taxon>
        <taxon>Thalassiosirophycidae</taxon>
        <taxon>Thalassiosirales</taxon>
        <taxon>Thalassiosiraceae</taxon>
        <taxon>Thalassiosira</taxon>
    </lineage>
</organism>
<evidence type="ECO:0000256" key="2">
    <source>
        <dbReference type="ARBA" id="ARBA00022801"/>
    </source>
</evidence>
<proteinExistence type="inferred from homology"/>
<name>B8C5J0_THAPS</name>
<feature type="non-terminal residue" evidence="4">
    <location>
        <position position="1"/>
    </location>
</feature>
<dbReference type="InParanoid" id="B8C5J0"/>
<feature type="domain" description="Phospholipase/carboxylesterase/thioesterase" evidence="3">
    <location>
        <begin position="6"/>
        <end position="121"/>
    </location>
</feature>
<dbReference type="Proteomes" id="UP000001449">
    <property type="component" value="Chromosome 6"/>
</dbReference>
<dbReference type="GeneID" id="7448598"/>
<dbReference type="GO" id="GO:0052689">
    <property type="term" value="F:carboxylic ester hydrolase activity"/>
    <property type="evidence" value="ECO:0000318"/>
    <property type="project" value="GO_Central"/>
</dbReference>
<keyword evidence="2" id="KW-0378">Hydrolase</keyword>
<keyword evidence="5" id="KW-1185">Reference proteome</keyword>
<dbReference type="Gene3D" id="3.40.50.1820">
    <property type="entry name" value="alpha/beta hydrolase"/>
    <property type="match status" value="1"/>
</dbReference>
<dbReference type="PANTHER" id="PTHR10655:SF17">
    <property type="entry name" value="LYSOPHOSPHOLIPASE-LIKE PROTEIN 1"/>
    <property type="match status" value="1"/>
</dbReference>
<dbReference type="eggNOG" id="KOG2112">
    <property type="taxonomic scope" value="Eukaryota"/>
</dbReference>
<dbReference type="KEGG" id="tps:THAPSDRAFT_34746"/>
<evidence type="ECO:0000256" key="1">
    <source>
        <dbReference type="ARBA" id="ARBA00006499"/>
    </source>
</evidence>
<protein>
    <recommendedName>
        <fullName evidence="3">Phospholipase/carboxylesterase/thioesterase domain-containing protein</fullName>
    </recommendedName>
</protein>
<comment type="similarity">
    <text evidence="1">Belongs to the AB hydrolase superfamily. AB hydrolase 2 family.</text>
</comment>
<dbReference type="InterPro" id="IPR003140">
    <property type="entry name" value="PLipase/COase/thioEstase"/>
</dbReference>
<dbReference type="RefSeq" id="XP_002291409.1">
    <property type="nucleotide sequence ID" value="XM_002291373.1"/>
</dbReference>
<sequence length="121" mass="13233">NLPSDKNSDRSAIVFLHGLGDTSVGWGTLEQMLPSICPRLGNDNIHYVFPQAPVISVTLNGGSRVTGWFDLYDWPIDSTSRDDQIGQVKAVRMLEETIEIIQREEGIPAHRIVVGGFGQGG</sequence>
<dbReference type="SUPFAM" id="SSF53474">
    <property type="entry name" value="alpha/beta-Hydrolases"/>
    <property type="match status" value="1"/>
</dbReference>
<dbReference type="AlphaFoldDB" id="B8C5J0"/>
<evidence type="ECO:0000313" key="4">
    <source>
        <dbReference type="EMBL" id="EED91516.1"/>
    </source>
</evidence>
<dbReference type="PANTHER" id="PTHR10655">
    <property type="entry name" value="LYSOPHOSPHOLIPASE-RELATED"/>
    <property type="match status" value="1"/>
</dbReference>
<dbReference type="InterPro" id="IPR029058">
    <property type="entry name" value="AB_hydrolase_fold"/>
</dbReference>
<reference evidence="4 5" key="2">
    <citation type="journal article" date="2008" name="Nature">
        <title>The Phaeodactylum genome reveals the evolutionary history of diatom genomes.</title>
        <authorList>
            <person name="Bowler C."/>
            <person name="Allen A.E."/>
            <person name="Badger J.H."/>
            <person name="Grimwood J."/>
            <person name="Jabbari K."/>
            <person name="Kuo A."/>
            <person name="Maheswari U."/>
            <person name="Martens C."/>
            <person name="Maumus F."/>
            <person name="Otillar R.P."/>
            <person name="Rayko E."/>
            <person name="Salamov A."/>
            <person name="Vandepoele K."/>
            <person name="Beszteri B."/>
            <person name="Gruber A."/>
            <person name="Heijde M."/>
            <person name="Katinka M."/>
            <person name="Mock T."/>
            <person name="Valentin K."/>
            <person name="Verret F."/>
            <person name="Berges J.A."/>
            <person name="Brownlee C."/>
            <person name="Cadoret J.P."/>
            <person name="Chiovitti A."/>
            <person name="Choi C.J."/>
            <person name="Coesel S."/>
            <person name="De Martino A."/>
            <person name="Detter J.C."/>
            <person name="Durkin C."/>
            <person name="Falciatore A."/>
            <person name="Fournet J."/>
            <person name="Haruta M."/>
            <person name="Huysman M.J."/>
            <person name="Jenkins B.D."/>
            <person name="Jiroutova K."/>
            <person name="Jorgensen R.E."/>
            <person name="Joubert Y."/>
            <person name="Kaplan A."/>
            <person name="Kroger N."/>
            <person name="Kroth P.G."/>
            <person name="La Roche J."/>
            <person name="Lindquist E."/>
            <person name="Lommer M."/>
            <person name="Martin-Jezequel V."/>
            <person name="Lopez P.J."/>
            <person name="Lucas S."/>
            <person name="Mangogna M."/>
            <person name="McGinnis K."/>
            <person name="Medlin L.K."/>
            <person name="Montsant A."/>
            <person name="Oudot-Le Secq M.P."/>
            <person name="Napoli C."/>
            <person name="Obornik M."/>
            <person name="Parker M.S."/>
            <person name="Petit J.L."/>
            <person name="Porcel B.M."/>
            <person name="Poulsen N."/>
            <person name="Robison M."/>
            <person name="Rychlewski L."/>
            <person name="Rynearson T.A."/>
            <person name="Schmutz J."/>
            <person name="Shapiro H."/>
            <person name="Siaut M."/>
            <person name="Stanley M."/>
            <person name="Sussman M.R."/>
            <person name="Taylor A.R."/>
            <person name="Vardi A."/>
            <person name="von Dassow P."/>
            <person name="Vyverman W."/>
            <person name="Willis A."/>
            <person name="Wyrwicz L.S."/>
            <person name="Rokhsar D.S."/>
            <person name="Weissenbach J."/>
            <person name="Armbrust E.V."/>
            <person name="Green B.R."/>
            <person name="Van de Peer Y."/>
            <person name="Grigoriev I.V."/>
        </authorList>
    </citation>
    <scope>NUCLEOTIDE SEQUENCE [LARGE SCALE GENOMIC DNA]</scope>
    <source>
        <strain evidence="4 5">CCMP1335</strain>
    </source>
</reference>